<dbReference type="InterPro" id="IPR027417">
    <property type="entry name" value="P-loop_NTPase"/>
</dbReference>
<dbReference type="EMBL" id="JANUGX010000020">
    <property type="protein sequence ID" value="MCS0590778.1"/>
    <property type="molecule type" value="Genomic_DNA"/>
</dbReference>
<dbReference type="PANTHER" id="PTHR37512:SF1">
    <property type="entry name" value="NADR_TTD14 AAA DOMAIN-CONTAINING PROTEIN"/>
    <property type="match status" value="1"/>
</dbReference>
<protein>
    <submittedName>
        <fullName evidence="2">ATP-binding protein</fullName>
    </submittedName>
</protein>
<dbReference type="GO" id="GO:0005524">
    <property type="term" value="F:ATP binding"/>
    <property type="evidence" value="ECO:0007669"/>
    <property type="project" value="UniProtKB-KW"/>
</dbReference>
<dbReference type="InterPro" id="IPR038727">
    <property type="entry name" value="NadR/Ttd14_AAA_dom"/>
</dbReference>
<proteinExistence type="predicted"/>
<evidence type="ECO:0000313" key="3">
    <source>
        <dbReference type="Proteomes" id="UP001205560"/>
    </source>
</evidence>
<accession>A0ABT2A9A7</accession>
<name>A0ABT2A9A7_9BURK</name>
<dbReference type="Pfam" id="PF13521">
    <property type="entry name" value="AAA_28"/>
    <property type="match status" value="1"/>
</dbReference>
<gene>
    <name evidence="2" type="ORF">NX782_16430</name>
</gene>
<comment type="caution">
    <text evidence="2">The sequence shown here is derived from an EMBL/GenBank/DDBJ whole genome shotgun (WGS) entry which is preliminary data.</text>
</comment>
<dbReference type="PANTHER" id="PTHR37512">
    <property type="entry name" value="TRIFUNCTIONAL NAD BIOSYNTHESIS/REGULATOR PROTEIN NADR"/>
    <property type="match status" value="1"/>
</dbReference>
<feature type="domain" description="NadR/Ttd14 AAA" evidence="1">
    <location>
        <begin position="25"/>
        <end position="184"/>
    </location>
</feature>
<dbReference type="Gene3D" id="3.40.50.300">
    <property type="entry name" value="P-loop containing nucleotide triphosphate hydrolases"/>
    <property type="match status" value="1"/>
</dbReference>
<sequence>MHMDELGSAAGQGQGQSQGQASVKRVVFVGAESTGKSTLCEYLARQYGSVAVPEIGRYIWEDKQGQLNADDYVDIALRHREAEDEQMPYARRYLFVDTNALTTLLLGLEFGQVTEPVPAELLRCADECRERYAYTFVCADDIPYEEQPAREDEAWRGRIHQLVLKDLEARGIPYTLVSGSVEERALQVRRVIEGVV</sequence>
<organism evidence="2 3">
    <name type="scientific">Massilia norwichensis</name>
    <dbReference type="NCBI Taxonomy" id="1442366"/>
    <lineage>
        <taxon>Bacteria</taxon>
        <taxon>Pseudomonadati</taxon>
        <taxon>Pseudomonadota</taxon>
        <taxon>Betaproteobacteria</taxon>
        <taxon>Burkholderiales</taxon>
        <taxon>Oxalobacteraceae</taxon>
        <taxon>Telluria group</taxon>
        <taxon>Massilia</taxon>
    </lineage>
</organism>
<dbReference type="SUPFAM" id="SSF52540">
    <property type="entry name" value="P-loop containing nucleoside triphosphate hydrolases"/>
    <property type="match status" value="1"/>
</dbReference>
<dbReference type="RefSeq" id="WP_258846556.1">
    <property type="nucleotide sequence ID" value="NZ_JANUGX010000020.1"/>
</dbReference>
<keyword evidence="3" id="KW-1185">Reference proteome</keyword>
<keyword evidence="2" id="KW-0067">ATP-binding</keyword>
<dbReference type="Proteomes" id="UP001205560">
    <property type="component" value="Unassembled WGS sequence"/>
</dbReference>
<reference evidence="2 3" key="1">
    <citation type="submission" date="2022-08" db="EMBL/GenBank/DDBJ databases">
        <title>Reclassification of Massilia species as members of the genera Telluria, Duganella, Pseudoduganella, Mokoshia gen. nov. and Zemynaea gen. nov. using orthogonal and non-orthogonal genome-based approaches.</title>
        <authorList>
            <person name="Bowman J.P."/>
        </authorList>
    </citation>
    <scope>NUCLEOTIDE SEQUENCE [LARGE SCALE GENOMIC DNA]</scope>
    <source>
        <strain evidence="2 3">LMG 28164</strain>
    </source>
</reference>
<keyword evidence="2" id="KW-0547">Nucleotide-binding</keyword>
<evidence type="ECO:0000313" key="2">
    <source>
        <dbReference type="EMBL" id="MCS0590778.1"/>
    </source>
</evidence>
<dbReference type="InterPro" id="IPR052735">
    <property type="entry name" value="NAD_biosynth-regulator"/>
</dbReference>
<evidence type="ECO:0000259" key="1">
    <source>
        <dbReference type="Pfam" id="PF13521"/>
    </source>
</evidence>